<sequence length="475" mass="53196">MIETQQLRQMGRTPPLPLTVKLDNDSELIVSHWLRILPGKRFVGQAEVDGCAVLAKLFVAPGADRHFDREIRGIQLLIAAQIGTPAIVGRGRVPGGGYYLLTEFMGDAQSLSEEWNRLEHNSPDSAAAVSLLTKALACIGAMHAKGLAQQDLHLGNFLLHDDVLYVVDGDAVENQGAGGPLSADQAEANLGIFFAQLGTRWDDARDCLLVSYLQTNPHQAISPENIALRVAKVRRKRLSDYLGKSLRDCSQFSVEQNWSRFLTVLRSEAVSLTSIINDPDGVFQPGKLLKDGGSSTVALVENDYRSLVVKRYNIKDVGHWLTRFWRPSRAWHSWLAAHRLQFLEIPTPKPLAMMERRFGPLRHTAWLVTEYCPGPTLLNHLGEGTKPPDSTTATALLRVFNQLVSARISHGDCKATNFIWRDGEIVLIDLDAMQVHWNERKWRSAWEKDRARFIRNWPDGSPLAKWLDDNLPLQS</sequence>
<gene>
    <name evidence="1" type="ORF">LCGC14_0233600</name>
</gene>
<proteinExistence type="predicted"/>
<organism evidence="1">
    <name type="scientific">marine sediment metagenome</name>
    <dbReference type="NCBI Taxonomy" id="412755"/>
    <lineage>
        <taxon>unclassified sequences</taxon>
        <taxon>metagenomes</taxon>
        <taxon>ecological metagenomes</taxon>
    </lineage>
</organism>
<evidence type="ECO:0000313" key="1">
    <source>
        <dbReference type="EMBL" id="KKN89982.1"/>
    </source>
</evidence>
<dbReference type="AlphaFoldDB" id="A0A0F9UR60"/>
<comment type="caution">
    <text evidence="1">The sequence shown here is derived from an EMBL/GenBank/DDBJ whole genome shotgun (WGS) entry which is preliminary data.</text>
</comment>
<dbReference type="Pfam" id="PF06293">
    <property type="entry name" value="Kdo"/>
    <property type="match status" value="1"/>
</dbReference>
<name>A0A0F9UR60_9ZZZZ</name>
<accession>A0A0F9UR60</accession>
<dbReference type="EMBL" id="LAZR01000114">
    <property type="protein sequence ID" value="KKN89982.1"/>
    <property type="molecule type" value="Genomic_DNA"/>
</dbReference>
<reference evidence="1" key="1">
    <citation type="journal article" date="2015" name="Nature">
        <title>Complex archaea that bridge the gap between prokaryotes and eukaryotes.</title>
        <authorList>
            <person name="Spang A."/>
            <person name="Saw J.H."/>
            <person name="Jorgensen S.L."/>
            <person name="Zaremba-Niedzwiedzka K."/>
            <person name="Martijn J."/>
            <person name="Lind A.E."/>
            <person name="van Eijk R."/>
            <person name="Schleper C."/>
            <person name="Guy L."/>
            <person name="Ettema T.J."/>
        </authorList>
    </citation>
    <scope>NUCLEOTIDE SEQUENCE</scope>
</reference>
<dbReference type="Gene3D" id="1.10.510.10">
    <property type="entry name" value="Transferase(Phosphotransferase) domain 1"/>
    <property type="match status" value="1"/>
</dbReference>
<dbReference type="InterPro" id="IPR011009">
    <property type="entry name" value="Kinase-like_dom_sf"/>
</dbReference>
<dbReference type="SUPFAM" id="SSF56112">
    <property type="entry name" value="Protein kinase-like (PK-like)"/>
    <property type="match status" value="2"/>
</dbReference>
<evidence type="ECO:0008006" key="2">
    <source>
        <dbReference type="Google" id="ProtNLM"/>
    </source>
</evidence>
<protein>
    <recommendedName>
        <fullName evidence="2">Protein kinase domain-containing protein</fullName>
    </recommendedName>
</protein>